<dbReference type="Proteomes" id="UP001279734">
    <property type="component" value="Unassembled WGS sequence"/>
</dbReference>
<dbReference type="EMBL" id="BSYO01000012">
    <property type="protein sequence ID" value="GMH12683.1"/>
    <property type="molecule type" value="Genomic_DNA"/>
</dbReference>
<evidence type="ECO:0000256" key="3">
    <source>
        <dbReference type="ARBA" id="ARBA00022827"/>
    </source>
</evidence>
<feature type="domain" description="FAD/NAD(P)-binding" evidence="5">
    <location>
        <begin position="12"/>
        <end position="113"/>
    </location>
</feature>
<dbReference type="AlphaFoldDB" id="A0AAD3SK65"/>
<dbReference type="Gene3D" id="3.50.50.100">
    <property type="match status" value="1"/>
</dbReference>
<dbReference type="InterPro" id="IPR036188">
    <property type="entry name" value="FAD/NAD-bd_sf"/>
</dbReference>
<keyword evidence="7" id="KW-1185">Reference proteome</keyword>
<accession>A0AAD3SK65</accession>
<dbReference type="PANTHER" id="PTHR43735">
    <property type="entry name" value="APOPTOSIS-INDUCING FACTOR 1"/>
    <property type="match status" value="1"/>
</dbReference>
<dbReference type="GO" id="GO:0004174">
    <property type="term" value="F:electron-transferring-flavoprotein dehydrogenase activity"/>
    <property type="evidence" value="ECO:0007669"/>
    <property type="project" value="TreeGrafter"/>
</dbReference>
<evidence type="ECO:0000256" key="1">
    <source>
        <dbReference type="ARBA" id="ARBA00006442"/>
    </source>
</evidence>
<keyword evidence="4" id="KW-0560">Oxidoreductase</keyword>
<comment type="caution">
    <text evidence="6">The sequence shown here is derived from an EMBL/GenBank/DDBJ whole genome shotgun (WGS) entry which is preliminary data.</text>
</comment>
<dbReference type="Pfam" id="PF07992">
    <property type="entry name" value="Pyr_redox_2"/>
    <property type="match status" value="1"/>
</dbReference>
<organism evidence="6 7">
    <name type="scientific">Nepenthes gracilis</name>
    <name type="common">Slender pitcher plant</name>
    <dbReference type="NCBI Taxonomy" id="150966"/>
    <lineage>
        <taxon>Eukaryota</taxon>
        <taxon>Viridiplantae</taxon>
        <taxon>Streptophyta</taxon>
        <taxon>Embryophyta</taxon>
        <taxon>Tracheophyta</taxon>
        <taxon>Spermatophyta</taxon>
        <taxon>Magnoliopsida</taxon>
        <taxon>eudicotyledons</taxon>
        <taxon>Gunneridae</taxon>
        <taxon>Pentapetalae</taxon>
        <taxon>Caryophyllales</taxon>
        <taxon>Nepenthaceae</taxon>
        <taxon>Nepenthes</taxon>
    </lineage>
</organism>
<evidence type="ECO:0000259" key="5">
    <source>
        <dbReference type="Pfam" id="PF07992"/>
    </source>
</evidence>
<dbReference type="GO" id="GO:0050660">
    <property type="term" value="F:flavin adenine dinucleotide binding"/>
    <property type="evidence" value="ECO:0007669"/>
    <property type="project" value="TreeGrafter"/>
</dbReference>
<name>A0AAD3SK65_NEPGR</name>
<comment type="similarity">
    <text evidence="1">Belongs to the FAD-dependent oxidoreductase family.</text>
</comment>
<gene>
    <name evidence="6" type="ORF">Nepgr_014524</name>
</gene>
<evidence type="ECO:0000313" key="7">
    <source>
        <dbReference type="Proteomes" id="UP001279734"/>
    </source>
</evidence>
<reference evidence="6" key="1">
    <citation type="submission" date="2023-05" db="EMBL/GenBank/DDBJ databases">
        <title>Nepenthes gracilis genome sequencing.</title>
        <authorList>
            <person name="Fukushima K."/>
        </authorList>
    </citation>
    <scope>NUCLEOTIDE SEQUENCE</scope>
    <source>
        <strain evidence="6">SING2019-196</strain>
    </source>
</reference>
<keyword evidence="2" id="KW-0285">Flavoprotein</keyword>
<evidence type="ECO:0000313" key="6">
    <source>
        <dbReference type="EMBL" id="GMH12683.1"/>
    </source>
</evidence>
<dbReference type="GO" id="GO:0005737">
    <property type="term" value="C:cytoplasm"/>
    <property type="evidence" value="ECO:0007669"/>
    <property type="project" value="TreeGrafter"/>
</dbReference>
<dbReference type="SUPFAM" id="SSF51905">
    <property type="entry name" value="FAD/NAD(P)-binding domain"/>
    <property type="match status" value="1"/>
</dbReference>
<dbReference type="PANTHER" id="PTHR43735:SF3">
    <property type="entry name" value="FERROPTOSIS SUPPRESSOR PROTEIN 1"/>
    <property type="match status" value="1"/>
</dbReference>
<evidence type="ECO:0000256" key="2">
    <source>
        <dbReference type="ARBA" id="ARBA00022630"/>
    </source>
</evidence>
<sequence>MAATTGGGRTRRVVVVGGGVAGSLIAKTLQFHADLTLIDSKEYFEIPWAGLRAMVEPSFAKRSVINHRDYLSNGRIIVSKAVNISNTDVLTEEGRLVPYDYLVIATGHSDPAPKSKPKGLANIKQKMKRLRLLSPF</sequence>
<protein>
    <recommendedName>
        <fullName evidence="5">FAD/NAD(P)-binding domain-containing protein</fullName>
    </recommendedName>
</protein>
<dbReference type="InterPro" id="IPR023753">
    <property type="entry name" value="FAD/NAD-binding_dom"/>
</dbReference>
<proteinExistence type="inferred from homology"/>
<evidence type="ECO:0000256" key="4">
    <source>
        <dbReference type="ARBA" id="ARBA00023002"/>
    </source>
</evidence>
<keyword evidence="3" id="KW-0274">FAD</keyword>